<keyword evidence="5" id="KW-0998">Cell outer membrane</keyword>
<name>A0AAJ6BJ47_9BACT</name>
<comment type="subcellular location">
    <subcellularLocation>
        <location evidence="1">Cell outer membrane</location>
    </subcellularLocation>
</comment>
<dbReference type="Gene3D" id="1.25.40.390">
    <property type="match status" value="1"/>
</dbReference>
<dbReference type="InterPro" id="IPR011990">
    <property type="entry name" value="TPR-like_helical_dom_sf"/>
</dbReference>
<dbReference type="Proteomes" id="UP001220610">
    <property type="component" value="Chromosome"/>
</dbReference>
<evidence type="ECO:0000256" key="4">
    <source>
        <dbReference type="ARBA" id="ARBA00023136"/>
    </source>
</evidence>
<dbReference type="EMBL" id="CP119311">
    <property type="protein sequence ID" value="WEK37549.1"/>
    <property type="molecule type" value="Genomic_DNA"/>
</dbReference>
<reference evidence="7" key="1">
    <citation type="submission" date="2023-03" db="EMBL/GenBank/DDBJ databases">
        <title>Andean soil-derived lignocellulolytic bacterial consortium as a source of novel taxa and putative plastic-active enzymes.</title>
        <authorList>
            <person name="Diaz-Garcia L."/>
            <person name="Chuvochina M."/>
            <person name="Feuerriegel G."/>
            <person name="Bunk B."/>
            <person name="Sproer C."/>
            <person name="Streit W.R."/>
            <person name="Rodriguez L.M."/>
            <person name="Overmann J."/>
            <person name="Jimenez D.J."/>
        </authorList>
    </citation>
    <scope>NUCLEOTIDE SEQUENCE</scope>
    <source>
        <strain evidence="7">MAG 7</strain>
    </source>
</reference>
<evidence type="ECO:0000256" key="1">
    <source>
        <dbReference type="ARBA" id="ARBA00004442"/>
    </source>
</evidence>
<sequence length="432" mass="47773">MKKLIILQLLAGSVLLISCKKDIGSLNGISIDDLLGNASRTQLNSVVTGTEAGMRNNINFYLDATGVIGREMYRFAGSEPRYNSELLGFEENTLNNNTFYITNPWNARYRVVKNCNILIEAATNSTFISEEERKGYLGFAKTIKAYQLLLNLNMTYQNGVRVEVDDPEDPGPLLSYEESLAAIAGLLDAGRTDLTGAAIIFTLAAGFTGFDDAAGLIRFNRALAARVAVYRKLWGEALTALNESFLDLTGPFNTGVYSSFSTGPNDQLNPVFLPQNNKGEIRLAHPSYAQDILPGDDRLAKAPLRTEAASQDGLTSNRDVWVYTSSTAPLTIIRNEELILLYAEANITVNPGLAATTLNRIRGGHNLTPLTGNITEAVLVTDLLYQRRYSLFYEGHRWVDLRRYNHLNELPTDRTEDDVWEQFPVPLTEGGN</sequence>
<evidence type="ECO:0000313" key="8">
    <source>
        <dbReference type="Proteomes" id="UP001220610"/>
    </source>
</evidence>
<evidence type="ECO:0000256" key="2">
    <source>
        <dbReference type="ARBA" id="ARBA00006275"/>
    </source>
</evidence>
<evidence type="ECO:0000256" key="3">
    <source>
        <dbReference type="ARBA" id="ARBA00022729"/>
    </source>
</evidence>
<dbReference type="GO" id="GO:0009279">
    <property type="term" value="C:cell outer membrane"/>
    <property type="evidence" value="ECO:0007669"/>
    <property type="project" value="UniProtKB-SubCell"/>
</dbReference>
<dbReference type="PROSITE" id="PS51257">
    <property type="entry name" value="PROKAR_LIPOPROTEIN"/>
    <property type="match status" value="1"/>
</dbReference>
<dbReference type="AlphaFoldDB" id="A0AAJ6BJ47"/>
<proteinExistence type="inferred from homology"/>
<evidence type="ECO:0000313" key="7">
    <source>
        <dbReference type="EMBL" id="WEK37549.1"/>
    </source>
</evidence>
<gene>
    <name evidence="7" type="ORF">P0Y53_08545</name>
</gene>
<dbReference type="InterPro" id="IPR012944">
    <property type="entry name" value="SusD_RagB_dom"/>
</dbReference>
<keyword evidence="4" id="KW-0472">Membrane</keyword>
<feature type="domain" description="RagB/SusD" evidence="6">
    <location>
        <begin position="319"/>
        <end position="405"/>
    </location>
</feature>
<dbReference type="SUPFAM" id="SSF48452">
    <property type="entry name" value="TPR-like"/>
    <property type="match status" value="1"/>
</dbReference>
<protein>
    <submittedName>
        <fullName evidence="7">RagB/SusD family nutrient uptake outer membrane protein</fullName>
    </submittedName>
</protein>
<dbReference type="Pfam" id="PF07980">
    <property type="entry name" value="SusD_RagB"/>
    <property type="match status" value="1"/>
</dbReference>
<organism evidence="7 8">
    <name type="scientific">Candidatus Pseudobacter hemicellulosilyticus</name>
    <dbReference type="NCBI Taxonomy" id="3121375"/>
    <lineage>
        <taxon>Bacteria</taxon>
        <taxon>Pseudomonadati</taxon>
        <taxon>Bacteroidota</taxon>
        <taxon>Chitinophagia</taxon>
        <taxon>Chitinophagales</taxon>
        <taxon>Chitinophagaceae</taxon>
        <taxon>Pseudobacter</taxon>
    </lineage>
</organism>
<comment type="similarity">
    <text evidence="2">Belongs to the SusD family.</text>
</comment>
<dbReference type="CDD" id="cd08977">
    <property type="entry name" value="SusD"/>
    <property type="match status" value="1"/>
</dbReference>
<evidence type="ECO:0000256" key="5">
    <source>
        <dbReference type="ARBA" id="ARBA00023237"/>
    </source>
</evidence>
<keyword evidence="3" id="KW-0732">Signal</keyword>
<accession>A0AAJ6BJ47</accession>
<evidence type="ECO:0000259" key="6">
    <source>
        <dbReference type="Pfam" id="PF07980"/>
    </source>
</evidence>